<accession>W1NJS7</accession>
<evidence type="ECO:0000256" key="1">
    <source>
        <dbReference type="SAM" id="MobiDB-lite"/>
    </source>
</evidence>
<keyword evidence="3" id="KW-1185">Reference proteome</keyword>
<gene>
    <name evidence="2" type="ORF">AMTR_s00008p00267970</name>
</gene>
<sequence>MSLRSKGAEEARKGKESDKHMLPTKGRLSRQQNSGANAKAAKALGSSIVPAKDKRNKILTALQMSFKTMQISSKLRYLKLSEKSRTGQQQSQKGERTFWSYQDMTPLTMAPATLPLALLFKLPKSAQRESGDEKNLMRVVLTPPLITFVSFGP</sequence>
<feature type="compositionally biased region" description="Basic and acidic residues" evidence="1">
    <location>
        <begin position="1"/>
        <end position="21"/>
    </location>
</feature>
<organism evidence="2 3">
    <name type="scientific">Amborella trichopoda</name>
    <dbReference type="NCBI Taxonomy" id="13333"/>
    <lineage>
        <taxon>Eukaryota</taxon>
        <taxon>Viridiplantae</taxon>
        <taxon>Streptophyta</taxon>
        <taxon>Embryophyta</taxon>
        <taxon>Tracheophyta</taxon>
        <taxon>Spermatophyta</taxon>
        <taxon>Magnoliopsida</taxon>
        <taxon>Amborellales</taxon>
        <taxon>Amborellaceae</taxon>
        <taxon>Amborella</taxon>
    </lineage>
</organism>
<protein>
    <submittedName>
        <fullName evidence="2">Uncharacterized protein</fullName>
    </submittedName>
</protein>
<reference evidence="3" key="1">
    <citation type="journal article" date="2013" name="Science">
        <title>The Amborella genome and the evolution of flowering plants.</title>
        <authorList>
            <consortium name="Amborella Genome Project"/>
        </authorList>
    </citation>
    <scope>NUCLEOTIDE SEQUENCE [LARGE SCALE GENOMIC DNA]</scope>
</reference>
<feature type="region of interest" description="Disordered" evidence="1">
    <location>
        <begin position="1"/>
        <end position="43"/>
    </location>
</feature>
<dbReference type="EMBL" id="KI397486">
    <property type="protein sequence ID" value="ERM95489.1"/>
    <property type="molecule type" value="Genomic_DNA"/>
</dbReference>
<name>W1NJS7_AMBTC</name>
<evidence type="ECO:0000313" key="2">
    <source>
        <dbReference type="EMBL" id="ERM95489.1"/>
    </source>
</evidence>
<dbReference type="Gramene" id="ERM95489">
    <property type="protein sequence ID" value="ERM95489"/>
    <property type="gene ID" value="AMTR_s00008p00267970"/>
</dbReference>
<dbReference type="Proteomes" id="UP000017836">
    <property type="component" value="Unassembled WGS sequence"/>
</dbReference>
<dbReference type="AlphaFoldDB" id="W1NJS7"/>
<evidence type="ECO:0000313" key="3">
    <source>
        <dbReference type="Proteomes" id="UP000017836"/>
    </source>
</evidence>
<proteinExistence type="predicted"/>
<dbReference type="HOGENOM" id="CLU_1715684_0_0_1"/>